<protein>
    <submittedName>
        <fullName evidence="5">LacI family DNA-binding transcriptional regulator</fullName>
    </submittedName>
</protein>
<feature type="domain" description="HTH lacI-type" evidence="4">
    <location>
        <begin position="5"/>
        <end position="59"/>
    </location>
</feature>
<keyword evidence="1" id="KW-0805">Transcription regulation</keyword>
<evidence type="ECO:0000313" key="6">
    <source>
        <dbReference type="Proteomes" id="UP000525652"/>
    </source>
</evidence>
<keyword evidence="6" id="KW-1185">Reference proteome</keyword>
<dbReference type="PANTHER" id="PTHR30146:SF109">
    <property type="entry name" value="HTH-TYPE TRANSCRIPTIONAL REGULATOR GALS"/>
    <property type="match status" value="1"/>
</dbReference>
<evidence type="ECO:0000259" key="4">
    <source>
        <dbReference type="PROSITE" id="PS50932"/>
    </source>
</evidence>
<dbReference type="GO" id="GO:0003700">
    <property type="term" value="F:DNA-binding transcription factor activity"/>
    <property type="evidence" value="ECO:0007669"/>
    <property type="project" value="TreeGrafter"/>
</dbReference>
<dbReference type="EMBL" id="JACHVA010000005">
    <property type="protein sequence ID" value="MBC2600197.1"/>
    <property type="molecule type" value="Genomic_DNA"/>
</dbReference>
<dbReference type="Proteomes" id="UP000525652">
    <property type="component" value="Unassembled WGS sequence"/>
</dbReference>
<gene>
    <name evidence="5" type="ORF">H5P30_00210</name>
</gene>
<dbReference type="CDD" id="cd01392">
    <property type="entry name" value="HTH_LacI"/>
    <property type="match status" value="1"/>
</dbReference>
<evidence type="ECO:0000313" key="5">
    <source>
        <dbReference type="EMBL" id="MBC2600197.1"/>
    </source>
</evidence>
<dbReference type="SUPFAM" id="SSF53822">
    <property type="entry name" value="Periplasmic binding protein-like I"/>
    <property type="match status" value="1"/>
</dbReference>
<keyword evidence="3" id="KW-0804">Transcription</keyword>
<dbReference type="PROSITE" id="PS50932">
    <property type="entry name" value="HTH_LACI_2"/>
    <property type="match status" value="1"/>
</dbReference>
<sequence length="347" mass="39273">MKTVKSMVELAEIAGCSVMTVSYALRDSPKISRETRQRIQELALKHGYRKHPYISALMATRQKKGKLGGEVIAVLTKEDQAISSSEVRLPFYSDLYDGMKERAAELGYQLEEFATASENALDGPRLTSVLHSRGIRGVVLMPGGSLKRSFPKIDPTHFSLTAAGFHAQDLAIHRTATDYGAGFRLCLEEMKRRGYRRIGFPINKKLDPQLRYSVSGRFLAWQTGIPRKDRIPFIRDDSVTTEKGPFLEWFHKYKPDCILAPRISILYWLREEGLRIPEDVGCCFIPTRDNAELSGFDTHSWQVGRTTVNLLTRELLLNHQGLPDTPEILLVSGRWQEGQTLRPVPTN</sequence>
<dbReference type="InterPro" id="IPR000843">
    <property type="entry name" value="HTH_LacI"/>
</dbReference>
<keyword evidence="2 5" id="KW-0238">DNA-binding</keyword>
<comment type="caution">
    <text evidence="5">The sequence shown here is derived from an EMBL/GenBank/DDBJ whole genome shotgun (WGS) entry which is preliminary data.</text>
</comment>
<dbReference type="Gene3D" id="3.40.50.2300">
    <property type="match status" value="2"/>
</dbReference>
<evidence type="ECO:0000256" key="2">
    <source>
        <dbReference type="ARBA" id="ARBA00023125"/>
    </source>
</evidence>
<reference evidence="5 6" key="1">
    <citation type="submission" date="2020-07" db="EMBL/GenBank/DDBJ databases">
        <authorList>
            <person name="Feng X."/>
        </authorList>
    </citation>
    <scope>NUCLEOTIDE SEQUENCE [LARGE SCALE GENOMIC DNA]</scope>
    <source>
        <strain evidence="5 6">JCM14086</strain>
    </source>
</reference>
<dbReference type="PANTHER" id="PTHR30146">
    <property type="entry name" value="LACI-RELATED TRANSCRIPTIONAL REPRESSOR"/>
    <property type="match status" value="1"/>
</dbReference>
<dbReference type="InterPro" id="IPR028082">
    <property type="entry name" value="Peripla_BP_I"/>
</dbReference>
<proteinExistence type="predicted"/>
<name>A0A7X1AUS8_9BACT</name>
<evidence type="ECO:0000256" key="1">
    <source>
        <dbReference type="ARBA" id="ARBA00023015"/>
    </source>
</evidence>
<organism evidence="5 6">
    <name type="scientific">Puniceicoccus vermicola</name>
    <dbReference type="NCBI Taxonomy" id="388746"/>
    <lineage>
        <taxon>Bacteria</taxon>
        <taxon>Pseudomonadati</taxon>
        <taxon>Verrucomicrobiota</taxon>
        <taxon>Opitutia</taxon>
        <taxon>Puniceicoccales</taxon>
        <taxon>Puniceicoccaceae</taxon>
        <taxon>Puniceicoccus</taxon>
    </lineage>
</organism>
<dbReference type="GO" id="GO:0000976">
    <property type="term" value="F:transcription cis-regulatory region binding"/>
    <property type="evidence" value="ECO:0007669"/>
    <property type="project" value="TreeGrafter"/>
</dbReference>
<dbReference type="SUPFAM" id="SSF47413">
    <property type="entry name" value="lambda repressor-like DNA-binding domains"/>
    <property type="match status" value="1"/>
</dbReference>
<dbReference type="Gene3D" id="1.10.260.40">
    <property type="entry name" value="lambda repressor-like DNA-binding domains"/>
    <property type="match status" value="1"/>
</dbReference>
<accession>A0A7X1AUS8</accession>
<dbReference type="RefSeq" id="WP_185690955.1">
    <property type="nucleotide sequence ID" value="NZ_JACHVA010000005.1"/>
</dbReference>
<dbReference type="SMART" id="SM00354">
    <property type="entry name" value="HTH_LACI"/>
    <property type="match status" value="1"/>
</dbReference>
<dbReference type="Pfam" id="PF00356">
    <property type="entry name" value="LacI"/>
    <property type="match status" value="1"/>
</dbReference>
<evidence type="ECO:0000256" key="3">
    <source>
        <dbReference type="ARBA" id="ARBA00023163"/>
    </source>
</evidence>
<dbReference type="InterPro" id="IPR010982">
    <property type="entry name" value="Lambda_DNA-bd_dom_sf"/>
</dbReference>
<dbReference type="AlphaFoldDB" id="A0A7X1AUS8"/>